<dbReference type="Pfam" id="PF18949">
    <property type="entry name" value="DUF5693"/>
    <property type="match status" value="1"/>
</dbReference>
<dbReference type="InterPro" id="IPR043748">
    <property type="entry name" value="DUF5693"/>
</dbReference>
<dbReference type="HOGENOM" id="CLU_023389_0_0_0"/>
<feature type="transmembrane region" description="Helical" evidence="1">
    <location>
        <begin position="497"/>
        <end position="516"/>
    </location>
</feature>
<sequence length="638" mass="69219">MNTNVKDLLKRFGWFGVICCAALILSVPSLWRRVSWERSVRSAAIVVDGSHLDGLAGTPDRFQKVVDLLSAGASGIMASEATGEALAQGAVEGVSLLSLMSAPEPVAAAWAHNSGTVIRLKAPCDVTESLNYLKRRFPSGLGVVAGQESYFVLPFQPSAVQTLGVLPDLSMLNWLNNQGVPVIYRPAQGGESSSSLVESTSFLLGLYKNIRVLAPAGDVAAGYPSVNWGKIVRQYGILVAQIEFSTQVGETLGVNSAWPNVVSLHSVTDEEVLTRGIDRQTMLERMVRAAVERSVRLLVLRPDPLKGLNQSVDDYAADIRRLGQMLTRAGIGRGWPEGFPLFGKMIWSALGLGLLSVALVLRHGMRWVDVQWVPTPLNLAKTAAAGVLLGAVFYFVPITARLAGGLVTGLLAAEASLTAMELWRAPLRGVLVALAMVLVGGLVVASFFSTSAYTSRLVTFSGVKLTLLLPLALVLLLDLQSREHPESLQEVLNRPPLWGEILLGVVVLAAMAVVVVRSDNTTFVPGFERTARQWLESVLVARPRSKELLVGYPALVFWYFLKRNGLWGHYREILRLAVTLAFSSAVNSFCHFHTPLFMTVLRDLNGWWLGLLLGAVLLAAAFWGVTWGRRLLERGRGA</sequence>
<dbReference type="AlphaFoldDB" id="H0UL36"/>
<evidence type="ECO:0000313" key="2">
    <source>
        <dbReference type="EMBL" id="EHM13395.1"/>
    </source>
</evidence>
<feature type="transmembrane region" description="Helical" evidence="1">
    <location>
        <begin position="606"/>
        <end position="626"/>
    </location>
</feature>
<evidence type="ECO:0000256" key="1">
    <source>
        <dbReference type="SAM" id="Phobius"/>
    </source>
</evidence>
<reference evidence="2 3" key="1">
    <citation type="submission" date="2011-11" db="EMBL/GenBank/DDBJ databases">
        <title>The Noncontiguous Finished genome of Jonquetella anthropi DSM 22815.</title>
        <authorList>
            <consortium name="US DOE Joint Genome Institute (JGI-PGF)"/>
            <person name="Lucas S."/>
            <person name="Copeland A."/>
            <person name="Lapidus A."/>
            <person name="Glavina del Rio T."/>
            <person name="Dalin E."/>
            <person name="Tice H."/>
            <person name="Bruce D."/>
            <person name="Goodwin L."/>
            <person name="Pitluck S."/>
            <person name="Peters L."/>
            <person name="Mikhailova N."/>
            <person name="Held B."/>
            <person name="Kyrpides N."/>
            <person name="Mavromatis K."/>
            <person name="Ivanova N."/>
            <person name="Markowitz V."/>
            <person name="Cheng J.-F."/>
            <person name="Hugenholtz P."/>
            <person name="Woyke T."/>
            <person name="Wu D."/>
            <person name="Gronow S."/>
            <person name="Wellnitz S."/>
            <person name="Brambilla E."/>
            <person name="Klenk H.-P."/>
            <person name="Eisen J.A."/>
        </authorList>
    </citation>
    <scope>NUCLEOTIDE SEQUENCE [LARGE SCALE GENOMIC DNA]</scope>
    <source>
        <strain evidence="2 3">DSM 22815</strain>
    </source>
</reference>
<keyword evidence="3" id="KW-1185">Reference proteome</keyword>
<accession>H0UL36</accession>
<dbReference type="EMBL" id="CM001376">
    <property type="protein sequence ID" value="EHM13395.1"/>
    <property type="molecule type" value="Genomic_DNA"/>
</dbReference>
<evidence type="ECO:0000313" key="3">
    <source>
        <dbReference type="Proteomes" id="UP000003806"/>
    </source>
</evidence>
<dbReference type="Proteomes" id="UP000003806">
    <property type="component" value="Chromosome"/>
</dbReference>
<feature type="transmembrane region" description="Helical" evidence="1">
    <location>
        <begin position="385"/>
        <end position="413"/>
    </location>
</feature>
<feature type="transmembrane region" description="Helical" evidence="1">
    <location>
        <begin position="425"/>
        <end position="445"/>
    </location>
</feature>
<name>H0UL36_9BACT</name>
<keyword evidence="1" id="KW-1133">Transmembrane helix</keyword>
<dbReference type="STRING" id="885272.JonanDRAFT_1024"/>
<feature type="transmembrane region" description="Helical" evidence="1">
    <location>
        <begin position="345"/>
        <end position="365"/>
    </location>
</feature>
<organism evidence="2 3">
    <name type="scientific">Jonquetella anthropi DSM 22815</name>
    <dbReference type="NCBI Taxonomy" id="885272"/>
    <lineage>
        <taxon>Bacteria</taxon>
        <taxon>Thermotogati</taxon>
        <taxon>Synergistota</taxon>
        <taxon>Synergistia</taxon>
        <taxon>Synergistales</taxon>
        <taxon>Dethiosulfovibrionaceae</taxon>
        <taxon>Jonquetella</taxon>
    </lineage>
</organism>
<dbReference type="RefSeq" id="WP_008523044.1">
    <property type="nucleotide sequence ID" value="NZ_CM001376.1"/>
</dbReference>
<proteinExistence type="predicted"/>
<keyword evidence="1" id="KW-0472">Membrane</keyword>
<feature type="transmembrane region" description="Helical" evidence="1">
    <location>
        <begin position="457"/>
        <end position="477"/>
    </location>
</feature>
<feature type="transmembrane region" description="Helical" evidence="1">
    <location>
        <begin position="573"/>
        <end position="594"/>
    </location>
</feature>
<dbReference type="eggNOG" id="ENOG502Z8QQ">
    <property type="taxonomic scope" value="Bacteria"/>
</dbReference>
<feature type="transmembrane region" description="Helical" evidence="1">
    <location>
        <begin position="12"/>
        <end position="31"/>
    </location>
</feature>
<protein>
    <submittedName>
        <fullName evidence="2">Uncharacterized protein</fullName>
    </submittedName>
</protein>
<gene>
    <name evidence="2" type="ORF">JonanDRAFT_1024</name>
</gene>
<keyword evidence="1" id="KW-0812">Transmembrane</keyword>